<gene>
    <name evidence="1" type="ORF">CFK40_13650</name>
</gene>
<dbReference type="KEGG" id="vne:CFK40_13650"/>
<keyword evidence="2" id="KW-1185">Reference proteome</keyword>
<dbReference type="Proteomes" id="UP000204391">
    <property type="component" value="Chromosome"/>
</dbReference>
<evidence type="ECO:0008006" key="3">
    <source>
        <dbReference type="Google" id="ProtNLM"/>
    </source>
</evidence>
<evidence type="ECO:0000313" key="1">
    <source>
        <dbReference type="EMBL" id="ASN05987.1"/>
    </source>
</evidence>
<dbReference type="RefSeq" id="WP_089532834.1">
    <property type="nucleotide sequence ID" value="NZ_CP022437.1"/>
</dbReference>
<dbReference type="AlphaFoldDB" id="A0A221MEB2"/>
<proteinExistence type="predicted"/>
<reference evidence="1 2" key="1">
    <citation type="journal article" date="2003" name="Int. J. Syst. Evol. Microbiol.">
        <title>Virgibacillus carmonensis sp. nov., Virgibacillus necropolis sp. nov. and Virgibacillus picturae sp. nov., three novel species isolated from deteriorated mural paintings, transfer of the species of the genus salibacillus to Virgibacillus, as Virgibacillus marismortui comb. nov. and Virgibacillus salexigens comb. nov., and emended description of the genus Virgibacillus.</title>
        <authorList>
            <person name="Heyrman J."/>
            <person name="Logan N.A."/>
            <person name="Busse H.J."/>
            <person name="Balcaen A."/>
            <person name="Lebbe L."/>
            <person name="Rodriguez-Diaz M."/>
            <person name="Swings J."/>
            <person name="De Vos P."/>
        </authorList>
    </citation>
    <scope>NUCLEOTIDE SEQUENCE [LARGE SCALE GENOMIC DNA]</scope>
    <source>
        <strain evidence="1 2">LMG 19488</strain>
    </source>
</reference>
<evidence type="ECO:0000313" key="2">
    <source>
        <dbReference type="Proteomes" id="UP000204391"/>
    </source>
</evidence>
<sequence>MKKKILVNAYFSQNLGDDLFLKVLFDRYPNVDWYLLTSNTKYNGIFKKYKNVSILKSMSVNFFGIRKIDAFHKINKLLLKYKKYDALLNIGGSIFMEGIGWEEALIKRRVLPDEFNRLKKKSFIIGANFGPF</sequence>
<dbReference type="EMBL" id="CP022437">
    <property type="protein sequence ID" value="ASN05987.1"/>
    <property type="molecule type" value="Genomic_DNA"/>
</dbReference>
<name>A0A221MEB2_9BACI</name>
<dbReference type="OrthoDB" id="3188137at2"/>
<organism evidence="1 2">
    <name type="scientific">Virgibacillus necropolis</name>
    <dbReference type="NCBI Taxonomy" id="163877"/>
    <lineage>
        <taxon>Bacteria</taxon>
        <taxon>Bacillati</taxon>
        <taxon>Bacillota</taxon>
        <taxon>Bacilli</taxon>
        <taxon>Bacillales</taxon>
        <taxon>Bacillaceae</taxon>
        <taxon>Virgibacillus</taxon>
    </lineage>
</organism>
<protein>
    <recommendedName>
        <fullName evidence="3">Polysaccharide pyruvyl transferase domain-containing protein</fullName>
    </recommendedName>
</protein>
<accession>A0A221MEB2</accession>